<name>A0ABV3EYN9_9ACTN</name>
<evidence type="ECO:0000259" key="2">
    <source>
        <dbReference type="Pfam" id="PF20469"/>
    </source>
</evidence>
<organism evidence="3 4">
    <name type="scientific">Streptomyces chilikensis</name>
    <dbReference type="NCBI Taxonomy" id="1194079"/>
    <lineage>
        <taxon>Bacteria</taxon>
        <taxon>Bacillati</taxon>
        <taxon>Actinomycetota</taxon>
        <taxon>Actinomycetes</taxon>
        <taxon>Kitasatosporales</taxon>
        <taxon>Streptomycetaceae</taxon>
        <taxon>Streptomyces</taxon>
    </lineage>
</organism>
<comment type="caution">
    <text evidence="3">The sequence shown here is derived from an EMBL/GenBank/DDBJ whole genome shotgun (WGS) entry which is preliminary data.</text>
</comment>
<feature type="domain" description="OLD protein-like TOPRIM" evidence="2">
    <location>
        <begin position="34"/>
        <end position="81"/>
    </location>
</feature>
<feature type="compositionally biased region" description="Basic residues" evidence="1">
    <location>
        <begin position="214"/>
        <end position="225"/>
    </location>
</feature>
<evidence type="ECO:0000256" key="1">
    <source>
        <dbReference type="SAM" id="MobiDB-lite"/>
    </source>
</evidence>
<dbReference type="Pfam" id="PF20469">
    <property type="entry name" value="OLD-like_TOPRIM"/>
    <property type="match status" value="1"/>
</dbReference>
<dbReference type="EMBL" id="JBEZNA010000113">
    <property type="protein sequence ID" value="MEU9581332.1"/>
    <property type="molecule type" value="Genomic_DNA"/>
</dbReference>
<gene>
    <name evidence="3" type="ORF">AB0D95_29365</name>
</gene>
<evidence type="ECO:0000313" key="4">
    <source>
        <dbReference type="Proteomes" id="UP001551584"/>
    </source>
</evidence>
<dbReference type="InterPro" id="IPR034139">
    <property type="entry name" value="TOPRIM_OLD"/>
</dbReference>
<evidence type="ECO:0000313" key="3">
    <source>
        <dbReference type="EMBL" id="MEU9581332.1"/>
    </source>
</evidence>
<keyword evidence="4" id="KW-1185">Reference proteome</keyword>
<keyword evidence="3" id="KW-0808">Transferase</keyword>
<dbReference type="GO" id="GO:0016740">
    <property type="term" value="F:transferase activity"/>
    <property type="evidence" value="ECO:0007669"/>
    <property type="project" value="UniProtKB-KW"/>
</dbReference>
<accession>A0ABV3EYN9</accession>
<dbReference type="RefSeq" id="WP_359277857.1">
    <property type="nucleotide sequence ID" value="NZ_JBEZNA010000113.1"/>
</dbReference>
<sequence>MAAMTTFRDAVGSWAAGGSAGPAGEAAASLGLRTAVLLEGPSDLAAVEALAALRGRDLAAEGVCVLSMDGAMNAGRFARVLGPPGLSLRLTGLCDERERPYYDRGLERAGAPRDGVFVCVADLEEELIRALGAQRVEETVRAEGDLRAWRTFRSRPAQRGRSRERQLRRFLGTRKGRKIRYGRVLAEALRPGEVPAPLEGLFSHLWPRPAPRPRPARPGHFRPAPRLRPPP</sequence>
<reference evidence="3 4" key="1">
    <citation type="submission" date="2024-06" db="EMBL/GenBank/DDBJ databases">
        <title>The Natural Products Discovery Center: Release of the First 8490 Sequenced Strains for Exploring Actinobacteria Biosynthetic Diversity.</title>
        <authorList>
            <person name="Kalkreuter E."/>
            <person name="Kautsar S.A."/>
            <person name="Yang D."/>
            <person name="Bader C.D."/>
            <person name="Teijaro C.N."/>
            <person name="Fluegel L."/>
            <person name="Davis C.M."/>
            <person name="Simpson J.R."/>
            <person name="Lauterbach L."/>
            <person name="Steele A.D."/>
            <person name="Gui C."/>
            <person name="Meng S."/>
            <person name="Li G."/>
            <person name="Viehrig K."/>
            <person name="Ye F."/>
            <person name="Su P."/>
            <person name="Kiefer A.F."/>
            <person name="Nichols A."/>
            <person name="Cepeda A.J."/>
            <person name="Yan W."/>
            <person name="Fan B."/>
            <person name="Jiang Y."/>
            <person name="Adhikari A."/>
            <person name="Zheng C.-J."/>
            <person name="Schuster L."/>
            <person name="Cowan T.M."/>
            <person name="Smanski M.J."/>
            <person name="Chevrette M.G."/>
            <person name="De Carvalho L.P.S."/>
            <person name="Shen B."/>
        </authorList>
    </citation>
    <scope>NUCLEOTIDE SEQUENCE [LARGE SCALE GENOMIC DNA]</scope>
    <source>
        <strain evidence="3 4">NPDC048117</strain>
    </source>
</reference>
<proteinExistence type="predicted"/>
<feature type="region of interest" description="Disordered" evidence="1">
    <location>
        <begin position="204"/>
        <end position="231"/>
    </location>
</feature>
<protein>
    <submittedName>
        <fullName evidence="3">TOPRIM nucleotidyl transferase/hydrolase domain-containing protein</fullName>
    </submittedName>
</protein>
<dbReference type="Proteomes" id="UP001551584">
    <property type="component" value="Unassembled WGS sequence"/>
</dbReference>